<dbReference type="EMBL" id="QXGJ01000001">
    <property type="protein sequence ID" value="RSX52417.1"/>
    <property type="molecule type" value="Genomic_DNA"/>
</dbReference>
<proteinExistence type="predicted"/>
<dbReference type="RefSeq" id="WP_126029110.1">
    <property type="nucleotide sequence ID" value="NZ_QXGJ01000001.1"/>
</dbReference>
<sequence>MDDQLFKEFCQEGESMPLGDLLTSYAHVFHEAFFNMGEDGPYVGEKKLRDWLNWCIFYGRPRDEYPFAAKD</sequence>
<reference evidence="1 2" key="1">
    <citation type="submission" date="2018-09" db="EMBL/GenBank/DDBJ databases">
        <title>Characterization of the phylogenetic diversity of five novel species belonging to the genus Bifidobacterium.</title>
        <authorList>
            <person name="Lugli G.A."/>
            <person name="Duranti S."/>
            <person name="Milani C."/>
        </authorList>
    </citation>
    <scope>NUCLEOTIDE SEQUENCE [LARGE SCALE GENOMIC DNA]</scope>
    <source>
        <strain evidence="1 2">2028B</strain>
    </source>
</reference>
<comment type="caution">
    <text evidence="1">The sequence shown here is derived from an EMBL/GenBank/DDBJ whole genome shotgun (WGS) entry which is preliminary data.</text>
</comment>
<protein>
    <submittedName>
        <fullName evidence="1">Uncharacterized protein</fullName>
    </submittedName>
</protein>
<evidence type="ECO:0000313" key="1">
    <source>
        <dbReference type="EMBL" id="RSX52417.1"/>
    </source>
</evidence>
<keyword evidence="2" id="KW-1185">Reference proteome</keyword>
<dbReference type="OrthoDB" id="3233632at2"/>
<organism evidence="1 2">
    <name type="scientific">Bifidobacterium callimiconis</name>
    <dbReference type="NCBI Taxonomy" id="2306973"/>
    <lineage>
        <taxon>Bacteria</taxon>
        <taxon>Bacillati</taxon>
        <taxon>Actinomycetota</taxon>
        <taxon>Actinomycetes</taxon>
        <taxon>Bifidobacteriales</taxon>
        <taxon>Bifidobacteriaceae</taxon>
        <taxon>Bifidobacterium</taxon>
    </lineage>
</organism>
<evidence type="ECO:0000313" key="2">
    <source>
        <dbReference type="Proteomes" id="UP000288607"/>
    </source>
</evidence>
<gene>
    <name evidence="1" type="ORF">D2E23_0145</name>
</gene>
<accession>A0A430FHX0</accession>
<dbReference type="Proteomes" id="UP000288607">
    <property type="component" value="Unassembled WGS sequence"/>
</dbReference>
<name>A0A430FHX0_9BIFI</name>
<dbReference type="AlphaFoldDB" id="A0A430FHX0"/>